<dbReference type="GO" id="GO:0042734">
    <property type="term" value="C:presynaptic membrane"/>
    <property type="evidence" value="ECO:0007669"/>
    <property type="project" value="UniProtKB-SubCell"/>
</dbReference>
<accession>A0A9Q0MID0</accession>
<reference evidence="15" key="1">
    <citation type="submission" date="2022-12" db="EMBL/GenBank/DDBJ databases">
        <title>Genome assemblies of Blomia tropicalis.</title>
        <authorList>
            <person name="Cui Y."/>
        </authorList>
    </citation>
    <scope>NUCLEOTIDE SEQUENCE</scope>
    <source>
        <tissue evidence="15">Adult mites</tissue>
    </source>
</reference>
<evidence type="ECO:0000256" key="5">
    <source>
        <dbReference type="ARBA" id="ARBA00022673"/>
    </source>
</evidence>
<keyword evidence="4" id="KW-0109">Calcium transport</keyword>
<dbReference type="EMBL" id="JAPWDV010000001">
    <property type="protein sequence ID" value="KAJ6224180.1"/>
    <property type="molecule type" value="Genomic_DNA"/>
</dbReference>
<evidence type="ECO:0000313" key="16">
    <source>
        <dbReference type="Proteomes" id="UP001142055"/>
    </source>
</evidence>
<evidence type="ECO:0000256" key="7">
    <source>
        <dbReference type="ARBA" id="ARBA00022989"/>
    </source>
</evidence>
<evidence type="ECO:0000256" key="6">
    <source>
        <dbReference type="ARBA" id="ARBA00022692"/>
    </source>
</evidence>
<keyword evidence="8 14" id="KW-0472">Membrane</keyword>
<organism evidence="15 16">
    <name type="scientific">Blomia tropicalis</name>
    <name type="common">Mite</name>
    <dbReference type="NCBI Taxonomy" id="40697"/>
    <lineage>
        <taxon>Eukaryota</taxon>
        <taxon>Metazoa</taxon>
        <taxon>Ecdysozoa</taxon>
        <taxon>Arthropoda</taxon>
        <taxon>Chelicerata</taxon>
        <taxon>Arachnida</taxon>
        <taxon>Acari</taxon>
        <taxon>Acariformes</taxon>
        <taxon>Sarcoptiformes</taxon>
        <taxon>Astigmata</taxon>
        <taxon>Glycyphagoidea</taxon>
        <taxon>Echimyopodidae</taxon>
        <taxon>Blomia</taxon>
    </lineage>
</organism>
<evidence type="ECO:0000256" key="14">
    <source>
        <dbReference type="SAM" id="Phobius"/>
    </source>
</evidence>
<evidence type="ECO:0000256" key="4">
    <source>
        <dbReference type="ARBA" id="ARBA00022568"/>
    </source>
</evidence>
<dbReference type="PANTHER" id="PTHR13314:SF2">
    <property type="entry name" value="CALCIUM CHANNEL FLOWER HOMOLOG"/>
    <property type="match status" value="1"/>
</dbReference>
<protein>
    <recommendedName>
        <fullName evidence="3">Calcium channel flower</fullName>
    </recommendedName>
</protein>
<dbReference type="GO" id="GO:0005262">
    <property type="term" value="F:calcium channel activity"/>
    <property type="evidence" value="ECO:0007669"/>
    <property type="project" value="UniProtKB-KW"/>
</dbReference>
<evidence type="ECO:0000256" key="3">
    <source>
        <dbReference type="ARBA" id="ARBA00016120"/>
    </source>
</evidence>
<feature type="transmembrane region" description="Helical" evidence="14">
    <location>
        <begin position="67"/>
        <end position="89"/>
    </location>
</feature>
<gene>
    <name evidence="15" type="ORF">RDWZM_002725</name>
</gene>
<dbReference type="PANTHER" id="PTHR13314">
    <property type="entry name" value="CALCIUM CHANNEL FLOWER HOMOLOG"/>
    <property type="match status" value="1"/>
</dbReference>
<comment type="subcellular location">
    <subcellularLocation>
        <location evidence="1">Cytoplasmic vesicle</location>
        <location evidence="1">Secretory vesicle</location>
        <location evidence="1">Synaptic vesicle membrane</location>
        <topology evidence="1">Multi-pass membrane protein</topology>
    </subcellularLocation>
    <subcellularLocation>
        <location evidence="12">Presynaptic cell membrane</location>
    </subcellularLocation>
</comment>
<dbReference type="GO" id="GO:0030672">
    <property type="term" value="C:synaptic vesicle membrane"/>
    <property type="evidence" value="ECO:0007669"/>
    <property type="project" value="UniProtKB-SubCell"/>
</dbReference>
<feature type="transmembrane region" description="Helical" evidence="14">
    <location>
        <begin position="95"/>
        <end position="116"/>
    </location>
</feature>
<evidence type="ECO:0000256" key="11">
    <source>
        <dbReference type="ARBA" id="ARBA00023329"/>
    </source>
</evidence>
<evidence type="ECO:0000256" key="8">
    <source>
        <dbReference type="ARBA" id="ARBA00023136"/>
    </source>
</evidence>
<evidence type="ECO:0000256" key="12">
    <source>
        <dbReference type="ARBA" id="ARBA00034111"/>
    </source>
</evidence>
<sequence>MYPNLDESQTPQQQPPQSFWQVCGRINLQPFWRCICSLIVLTIEAPSFVPCLGFARPIGELIDRRPPWVKATVYGLLVLLPFILCGITTGISLGVFFIIGVIANLGLFIIYAKAILGEKANRDLMRAGAGGGGVFP</sequence>
<evidence type="ECO:0000256" key="10">
    <source>
        <dbReference type="ARBA" id="ARBA00023303"/>
    </source>
</evidence>
<keyword evidence="11" id="KW-0968">Cytoplasmic vesicle</keyword>
<keyword evidence="7 14" id="KW-1133">Transmembrane helix</keyword>
<dbReference type="GO" id="GO:0016192">
    <property type="term" value="P:vesicle-mediated transport"/>
    <property type="evidence" value="ECO:0007669"/>
    <property type="project" value="TreeGrafter"/>
</dbReference>
<name>A0A9Q0MID0_BLOTA</name>
<keyword evidence="10" id="KW-0407">Ion channel</keyword>
<evidence type="ECO:0000256" key="13">
    <source>
        <dbReference type="ARBA" id="ARBA00046506"/>
    </source>
</evidence>
<keyword evidence="4" id="KW-0813">Transport</keyword>
<comment type="subunit">
    <text evidence="13">Homomultimer. Associates with the dally/ magu complex.</text>
</comment>
<keyword evidence="16" id="KW-1185">Reference proteome</keyword>
<proteinExistence type="inferred from homology"/>
<evidence type="ECO:0000256" key="1">
    <source>
        <dbReference type="ARBA" id="ARBA00004644"/>
    </source>
</evidence>
<dbReference type="AlphaFoldDB" id="A0A9Q0MID0"/>
<comment type="similarity">
    <text evidence="2">Belongs to the calcium channel flower family.</text>
</comment>
<evidence type="ECO:0000256" key="2">
    <source>
        <dbReference type="ARBA" id="ARBA00010023"/>
    </source>
</evidence>
<evidence type="ECO:0000313" key="15">
    <source>
        <dbReference type="EMBL" id="KAJ6224180.1"/>
    </source>
</evidence>
<evidence type="ECO:0000256" key="9">
    <source>
        <dbReference type="ARBA" id="ARBA00023273"/>
    </source>
</evidence>
<keyword evidence="6 14" id="KW-0812">Transmembrane</keyword>
<dbReference type="Proteomes" id="UP001142055">
    <property type="component" value="Chromosome 1"/>
</dbReference>
<dbReference type="Pfam" id="PF10233">
    <property type="entry name" value="Cg6151-P"/>
    <property type="match status" value="1"/>
</dbReference>
<dbReference type="InterPro" id="IPR019365">
    <property type="entry name" value="TVP18/Ca-channel_flower"/>
</dbReference>
<keyword evidence="5" id="KW-0107">Calcium channel</keyword>
<keyword evidence="9" id="KW-0966">Cell projection</keyword>
<comment type="caution">
    <text evidence="15">The sequence shown here is derived from an EMBL/GenBank/DDBJ whole genome shotgun (WGS) entry which is preliminary data.</text>
</comment>
<keyword evidence="4" id="KW-0406">Ion transport</keyword>
<keyword evidence="4" id="KW-0106">Calcium</keyword>